<dbReference type="Proteomes" id="UP000521872">
    <property type="component" value="Unassembled WGS sequence"/>
</dbReference>
<proteinExistence type="predicted"/>
<feature type="compositionally biased region" description="Pro residues" evidence="6">
    <location>
        <begin position="962"/>
        <end position="988"/>
    </location>
</feature>
<feature type="compositionally biased region" description="Polar residues" evidence="6">
    <location>
        <begin position="374"/>
        <end position="398"/>
    </location>
</feature>
<dbReference type="Gene3D" id="1.10.10.60">
    <property type="entry name" value="Homeodomain-like"/>
    <property type="match status" value="1"/>
</dbReference>
<feature type="region of interest" description="Disordered" evidence="6">
    <location>
        <begin position="670"/>
        <end position="689"/>
    </location>
</feature>
<evidence type="ECO:0000256" key="5">
    <source>
        <dbReference type="ARBA" id="ARBA00023242"/>
    </source>
</evidence>
<feature type="compositionally biased region" description="Low complexity" evidence="6">
    <location>
        <begin position="989"/>
        <end position="1007"/>
    </location>
</feature>
<evidence type="ECO:0000256" key="6">
    <source>
        <dbReference type="SAM" id="MobiDB-lite"/>
    </source>
</evidence>
<reference evidence="8 9" key="1">
    <citation type="submission" date="2019-12" db="EMBL/GenBank/DDBJ databases">
        <authorList>
            <person name="Floudas D."/>
            <person name="Bentzer J."/>
            <person name="Ahren D."/>
            <person name="Johansson T."/>
            <person name="Persson P."/>
            <person name="Tunlid A."/>
        </authorList>
    </citation>
    <scope>NUCLEOTIDE SEQUENCE [LARGE SCALE GENOMIC DNA]</scope>
    <source>
        <strain evidence="8 9">CBS 102.39</strain>
    </source>
</reference>
<keyword evidence="2" id="KW-0863">Zinc-finger</keyword>
<organism evidence="8 9">
    <name type="scientific">Agrocybe pediades</name>
    <dbReference type="NCBI Taxonomy" id="84607"/>
    <lineage>
        <taxon>Eukaryota</taxon>
        <taxon>Fungi</taxon>
        <taxon>Dikarya</taxon>
        <taxon>Basidiomycota</taxon>
        <taxon>Agaricomycotina</taxon>
        <taxon>Agaricomycetes</taxon>
        <taxon>Agaricomycetidae</taxon>
        <taxon>Agaricales</taxon>
        <taxon>Agaricineae</taxon>
        <taxon>Strophariaceae</taxon>
        <taxon>Agrocybe</taxon>
    </lineage>
</organism>
<keyword evidence="3" id="KW-0862">Zinc</keyword>
<dbReference type="CDD" id="cd00167">
    <property type="entry name" value="SANT"/>
    <property type="match status" value="2"/>
</dbReference>
<dbReference type="InterPro" id="IPR001005">
    <property type="entry name" value="SANT/Myb"/>
</dbReference>
<feature type="region of interest" description="Disordered" evidence="6">
    <location>
        <begin position="943"/>
        <end position="1028"/>
    </location>
</feature>
<dbReference type="SMART" id="SM00717">
    <property type="entry name" value="SANT"/>
    <property type="match status" value="2"/>
</dbReference>
<gene>
    <name evidence="8" type="ORF">D9613_009940</name>
</gene>
<feature type="compositionally biased region" description="Low complexity" evidence="6">
    <location>
        <begin position="1361"/>
        <end position="1378"/>
    </location>
</feature>
<feature type="compositionally biased region" description="Low complexity" evidence="6">
    <location>
        <begin position="943"/>
        <end position="961"/>
    </location>
</feature>
<sequence length="1466" mass="160248">MASGAYDSPHKPPGYNRYEPRRTSATPLSYERPIPSTLQRSPPSPSSSRRSYDSYIPPRSDVPFRPPVSPYRSNNYRPDYSGNDYYSRSPSPDSYAHRSRMSDSDPWERSPWQNHSVEAHTVWPDRRIRPPSPPSIPRGRPPDRTFEPSDNWKQKHVERTPRIETSPSYERYPDHRRRNSERSPARSAKSERTTGFASDTLRPTPSKKENYPSTRSDYDSHRPHYDTGWTPPGRREPSSPTVHQRRDSGSYAYSRSSDRYEPSYSGSHTQRKPSISPHLRASPAWSHPETEHEPWSYRPTAKTDMQFRAPSRSSIASTHVSDKKSPDVTPASVPVTVDPPASVAKLPTFSEGQSRTATIISEPNVKEAARPLQEQPSSTFNPVKSTPQTVQKQAEMSQVDSLGTDIAKLSQIIAEQANKPPEPVKELASQTNIQTSKNENAPTSLPPVPSSSKIASTPVVSPPADPEPNSQVPENQGKDIMENEGDTNDLKQPRPIYPPSPILNDMQNPDIDIPPPTHSPSLPTPPPIAATPPAVEPPVLPTPDEIPSFSEAKTLRDALRIVVMTRLLCDHQTQEERVQPVLAANLLKARKSHIDQVHPTSTPDRLIKKVTEGPDFKDLAKSFYEARPNFAQYIQARHSYTEEKIARLREEYRSLQERWTVHCNTLNEQQKTSVSEQENQHGGRTTRRTAAVTDAVRSDFEMELVLASLGENEATDPAQLSVNNVARIPDMIAVVNGQVDYVFDDSSRRVDNPAQYYAHEPGIQDWTEQEKQIFLDKFAAYPKQFGIIADYLPHKTAAQCVDYYYLHKKQFIDFRQVVSQYAPNKRKRRGMGKKKGNGLLVDIAKHDMEVSRNLESASSVAPTRAPRGRKTVAPKPPSAVRRNAVHLEDTPTTNTPTPEPEGRTRRRRAAAAAAVVAIAANANGASSSSASVVAPAPAAPTSVSAVATPEPAPTPAIHSAPPSIPPTPTPPKAPSPAPSYPPPAPVHIPTPTSTAVPASAPATSPASNGQSVFSIHPPKSSSGFGIGSGITSNISQPTFSVGELNLLNDEDQRPVKRQKRTRRIKSAAVVTDADELPSPGAELPISVDDAAYRSRRDKALSAASSWSDDDKKQFLSLLAVHGDDFKRIASEMPNKTTTQVSNYYKANEVAYDLQKIVAGAPPRRSPSVDTWKESPHPASSSTAKAGATSGSSQPMSSLSGEAGRNGQPIPPYSSSSVPPRDFGRPPIDRPTMSYQRFHTPASYPMPPPPPMAHLSSSAPPDPRRTSVYSRSGSYAYADGPDARGMYYTNKPPESGTSHPPGSTYPPVQPYGAPGYARMSPPPPGHSHSSYVPPPPAQVGSAAPSIVHSPTGLASPKPLPMQPMQSYPSQQSDPSRTPYYPGPVPPPPVPVGVDPRMNPPPPHWAPQTGYYPHGGPRMYPPPPPPMPHGSMDGGGGSGREPSYPRYATQPPPNGTSPPYYYPGWTPQ</sequence>
<dbReference type="Pfam" id="PF00249">
    <property type="entry name" value="Myb_DNA-binding"/>
    <property type="match status" value="2"/>
</dbReference>
<dbReference type="InterPro" id="IPR017884">
    <property type="entry name" value="SANT_dom"/>
</dbReference>
<feature type="region of interest" description="Disordered" evidence="6">
    <location>
        <begin position="1"/>
        <end position="398"/>
    </location>
</feature>
<feature type="region of interest" description="Disordered" evidence="6">
    <location>
        <begin position="413"/>
        <end position="536"/>
    </location>
</feature>
<dbReference type="PROSITE" id="PS51293">
    <property type="entry name" value="SANT"/>
    <property type="match status" value="2"/>
</dbReference>
<keyword evidence="4" id="KW-0238">DNA-binding</keyword>
<keyword evidence="1" id="KW-0479">Metal-binding</keyword>
<feature type="compositionally biased region" description="Polar residues" evidence="6">
    <location>
        <begin position="450"/>
        <end position="459"/>
    </location>
</feature>
<feature type="compositionally biased region" description="Low complexity" evidence="6">
    <location>
        <begin position="84"/>
        <end position="94"/>
    </location>
</feature>
<dbReference type="Gene3D" id="1.20.58.1880">
    <property type="match status" value="1"/>
</dbReference>
<evidence type="ECO:0000256" key="4">
    <source>
        <dbReference type="ARBA" id="ARBA00023125"/>
    </source>
</evidence>
<dbReference type="InterPro" id="IPR051571">
    <property type="entry name" value="N-CoR_corepressor"/>
</dbReference>
<dbReference type="GO" id="GO:0006357">
    <property type="term" value="P:regulation of transcription by RNA polymerase II"/>
    <property type="evidence" value="ECO:0007669"/>
    <property type="project" value="TreeGrafter"/>
</dbReference>
<dbReference type="GO" id="GO:0003677">
    <property type="term" value="F:DNA binding"/>
    <property type="evidence" value="ECO:0007669"/>
    <property type="project" value="UniProtKB-KW"/>
</dbReference>
<keyword evidence="5" id="KW-0539">Nucleus</keyword>
<keyword evidence="9" id="KW-1185">Reference proteome</keyword>
<evidence type="ECO:0000313" key="9">
    <source>
        <dbReference type="Proteomes" id="UP000521872"/>
    </source>
</evidence>
<name>A0A8H4VT05_9AGAR</name>
<feature type="compositionally biased region" description="Polar residues" evidence="6">
    <location>
        <begin position="193"/>
        <end position="203"/>
    </location>
</feature>
<feature type="compositionally biased region" description="Basic and acidic residues" evidence="6">
    <location>
        <begin position="206"/>
        <end position="225"/>
    </location>
</feature>
<comment type="caution">
    <text evidence="8">The sequence shown here is derived from an EMBL/GenBank/DDBJ whole genome shotgun (WGS) entry which is preliminary data.</text>
</comment>
<feature type="region of interest" description="Disordered" evidence="6">
    <location>
        <begin position="1157"/>
        <end position="1466"/>
    </location>
</feature>
<dbReference type="SUPFAM" id="SSF46689">
    <property type="entry name" value="Homeodomain-like"/>
    <property type="match status" value="2"/>
</dbReference>
<evidence type="ECO:0000259" key="7">
    <source>
        <dbReference type="PROSITE" id="PS51293"/>
    </source>
</evidence>
<feature type="compositionally biased region" description="Polar residues" evidence="6">
    <location>
        <begin position="670"/>
        <end position="683"/>
    </location>
</feature>
<accession>A0A8H4VT05</accession>
<feature type="domain" description="SANT" evidence="7">
    <location>
        <begin position="761"/>
        <end position="812"/>
    </location>
</feature>
<feature type="compositionally biased region" description="Basic and acidic residues" evidence="6">
    <location>
        <begin position="140"/>
        <end position="162"/>
    </location>
</feature>
<evidence type="ECO:0000256" key="1">
    <source>
        <dbReference type="ARBA" id="ARBA00022723"/>
    </source>
</evidence>
<feature type="compositionally biased region" description="Pro residues" evidence="6">
    <location>
        <begin position="512"/>
        <end position="536"/>
    </location>
</feature>
<protein>
    <recommendedName>
        <fullName evidence="7">SANT domain-containing protein</fullName>
    </recommendedName>
</protein>
<dbReference type="PANTHER" id="PTHR13992">
    <property type="entry name" value="NUCLEAR RECEPTOR CO-REPRESSOR RELATED NCOR"/>
    <property type="match status" value="1"/>
</dbReference>
<dbReference type="InterPro" id="IPR009057">
    <property type="entry name" value="Homeodomain-like_sf"/>
</dbReference>
<feature type="compositionally biased region" description="Polar residues" evidence="6">
    <location>
        <begin position="350"/>
        <end position="361"/>
    </location>
</feature>
<feature type="compositionally biased region" description="Low complexity" evidence="6">
    <location>
        <begin position="46"/>
        <end position="59"/>
    </location>
</feature>
<dbReference type="PANTHER" id="PTHR13992:SF39">
    <property type="entry name" value="SMRTER, ISOFORM G"/>
    <property type="match status" value="1"/>
</dbReference>
<evidence type="ECO:0000256" key="3">
    <source>
        <dbReference type="ARBA" id="ARBA00022833"/>
    </source>
</evidence>
<evidence type="ECO:0000256" key="2">
    <source>
        <dbReference type="ARBA" id="ARBA00022771"/>
    </source>
</evidence>
<dbReference type="GO" id="GO:0034967">
    <property type="term" value="C:Set3 complex"/>
    <property type="evidence" value="ECO:0007669"/>
    <property type="project" value="TreeGrafter"/>
</dbReference>
<feature type="compositionally biased region" description="Pro residues" evidence="6">
    <location>
        <begin position="1417"/>
        <end position="1426"/>
    </location>
</feature>
<dbReference type="FunFam" id="1.10.10.60:FF:000012">
    <property type="entry name" value="Metastasis-associated 1 family, member 3"/>
    <property type="match status" value="1"/>
</dbReference>
<feature type="domain" description="SANT" evidence="7">
    <location>
        <begin position="1101"/>
        <end position="1152"/>
    </location>
</feature>
<feature type="region of interest" description="Disordered" evidence="6">
    <location>
        <begin position="852"/>
        <end position="909"/>
    </location>
</feature>
<feature type="compositionally biased region" description="Polar residues" evidence="6">
    <location>
        <begin position="428"/>
        <end position="443"/>
    </location>
</feature>
<feature type="compositionally biased region" description="Pro residues" evidence="6">
    <location>
        <begin position="1379"/>
        <end position="1389"/>
    </location>
</feature>
<dbReference type="EMBL" id="JAACJL010000017">
    <property type="protein sequence ID" value="KAF4618899.1"/>
    <property type="molecule type" value="Genomic_DNA"/>
</dbReference>
<feature type="compositionally biased region" description="Low complexity" evidence="6">
    <location>
        <begin position="1178"/>
        <end position="1199"/>
    </location>
</feature>
<evidence type="ECO:0000313" key="8">
    <source>
        <dbReference type="EMBL" id="KAF4618899.1"/>
    </source>
</evidence>
<feature type="compositionally biased region" description="Basic and acidic residues" evidence="6">
    <location>
        <begin position="180"/>
        <end position="192"/>
    </location>
</feature>
<dbReference type="GO" id="GO:0008270">
    <property type="term" value="F:zinc ion binding"/>
    <property type="evidence" value="ECO:0007669"/>
    <property type="project" value="UniProtKB-KW"/>
</dbReference>